<keyword evidence="7" id="KW-0067">ATP-binding</keyword>
<dbReference type="InterPro" id="IPR004358">
    <property type="entry name" value="Sig_transdc_His_kin-like_C"/>
</dbReference>
<dbReference type="InterPro" id="IPR003594">
    <property type="entry name" value="HATPase_dom"/>
</dbReference>
<keyword evidence="10" id="KW-0812">Transmembrane</keyword>
<evidence type="ECO:0000259" key="12">
    <source>
        <dbReference type="PROSITE" id="PS50113"/>
    </source>
</evidence>
<dbReference type="SMART" id="SM00387">
    <property type="entry name" value="HATPase_c"/>
    <property type="match status" value="1"/>
</dbReference>
<dbReference type="EMBL" id="SLUL01000007">
    <property type="protein sequence ID" value="TCL49226.1"/>
    <property type="molecule type" value="Genomic_DNA"/>
</dbReference>
<organism evidence="13 14">
    <name type="scientific">Thermolongibacillus altinsuensis</name>
    <dbReference type="NCBI Taxonomy" id="575256"/>
    <lineage>
        <taxon>Bacteria</taxon>
        <taxon>Bacillati</taxon>
        <taxon>Bacillota</taxon>
        <taxon>Bacilli</taxon>
        <taxon>Bacillales</taxon>
        <taxon>Anoxybacillaceae</taxon>
        <taxon>Thermolongibacillus</taxon>
    </lineage>
</organism>
<dbReference type="PANTHER" id="PTHR43065">
    <property type="entry name" value="SENSOR HISTIDINE KINASE"/>
    <property type="match status" value="1"/>
</dbReference>
<keyword evidence="3" id="KW-0597">Phosphoprotein</keyword>
<evidence type="ECO:0000256" key="6">
    <source>
        <dbReference type="ARBA" id="ARBA00022777"/>
    </source>
</evidence>
<dbReference type="PROSITE" id="PS50113">
    <property type="entry name" value="PAC"/>
    <property type="match status" value="1"/>
</dbReference>
<evidence type="ECO:0000256" key="3">
    <source>
        <dbReference type="ARBA" id="ARBA00022553"/>
    </source>
</evidence>
<dbReference type="EC" id="2.7.13.3" evidence="2"/>
<dbReference type="NCBIfam" id="TIGR00229">
    <property type="entry name" value="sensory_box"/>
    <property type="match status" value="1"/>
</dbReference>
<evidence type="ECO:0000256" key="7">
    <source>
        <dbReference type="ARBA" id="ARBA00022840"/>
    </source>
</evidence>
<dbReference type="CDD" id="cd00130">
    <property type="entry name" value="PAS"/>
    <property type="match status" value="1"/>
</dbReference>
<dbReference type="Pfam" id="PF08448">
    <property type="entry name" value="PAS_4"/>
    <property type="match status" value="1"/>
</dbReference>
<gene>
    <name evidence="13" type="ORF">EDD69_10746</name>
</gene>
<dbReference type="SUPFAM" id="SSF47384">
    <property type="entry name" value="Homodimeric domain of signal transducing histidine kinase"/>
    <property type="match status" value="1"/>
</dbReference>
<dbReference type="Gene3D" id="3.30.565.10">
    <property type="entry name" value="Histidine kinase-like ATPase, C-terminal domain"/>
    <property type="match status" value="1"/>
</dbReference>
<keyword evidence="4" id="KW-0808">Transferase</keyword>
<feature type="transmembrane region" description="Helical" evidence="10">
    <location>
        <begin position="7"/>
        <end position="25"/>
    </location>
</feature>
<evidence type="ECO:0000256" key="5">
    <source>
        <dbReference type="ARBA" id="ARBA00022741"/>
    </source>
</evidence>
<dbReference type="Pfam" id="PF02518">
    <property type="entry name" value="HATPase_c"/>
    <property type="match status" value="1"/>
</dbReference>
<evidence type="ECO:0000256" key="9">
    <source>
        <dbReference type="ARBA" id="ARBA00023012"/>
    </source>
</evidence>
<dbReference type="FunFam" id="1.10.287.130:FF:000040">
    <property type="entry name" value="PAS domain-containing sensor histidine kinase"/>
    <property type="match status" value="1"/>
</dbReference>
<evidence type="ECO:0000259" key="11">
    <source>
        <dbReference type="PROSITE" id="PS50109"/>
    </source>
</evidence>
<keyword evidence="5" id="KW-0547">Nucleotide-binding</keyword>
<evidence type="ECO:0000256" key="10">
    <source>
        <dbReference type="SAM" id="Phobius"/>
    </source>
</evidence>
<name>A0A4R1QFI8_9BACL</name>
<accession>A0A4R1QFI8</accession>
<proteinExistence type="predicted"/>
<dbReference type="SUPFAM" id="SSF55874">
    <property type="entry name" value="ATPase domain of HSP90 chaperone/DNA topoisomerase II/histidine kinase"/>
    <property type="match status" value="1"/>
</dbReference>
<dbReference type="InterPro" id="IPR000014">
    <property type="entry name" value="PAS"/>
</dbReference>
<evidence type="ECO:0000256" key="2">
    <source>
        <dbReference type="ARBA" id="ARBA00012438"/>
    </source>
</evidence>
<evidence type="ECO:0000256" key="8">
    <source>
        <dbReference type="ARBA" id="ARBA00022969"/>
    </source>
</evidence>
<dbReference type="GO" id="GO:0030435">
    <property type="term" value="P:sporulation resulting in formation of a cellular spore"/>
    <property type="evidence" value="ECO:0007669"/>
    <property type="project" value="UniProtKB-KW"/>
</dbReference>
<dbReference type="InterPro" id="IPR036097">
    <property type="entry name" value="HisK_dim/P_sf"/>
</dbReference>
<keyword evidence="9" id="KW-0902">Two-component regulatory system</keyword>
<keyword evidence="10" id="KW-1133">Transmembrane helix</keyword>
<dbReference type="PROSITE" id="PS50109">
    <property type="entry name" value="HIS_KIN"/>
    <property type="match status" value="1"/>
</dbReference>
<dbReference type="PANTHER" id="PTHR43065:SF34">
    <property type="entry name" value="SPORULATION KINASE A"/>
    <property type="match status" value="1"/>
</dbReference>
<comment type="caution">
    <text evidence="13">The sequence shown here is derived from an EMBL/GenBank/DDBJ whole genome shotgun (WGS) entry which is preliminary data.</text>
</comment>
<dbReference type="InterPro" id="IPR005467">
    <property type="entry name" value="His_kinase_dom"/>
</dbReference>
<comment type="catalytic activity">
    <reaction evidence="1">
        <text>ATP + protein L-histidine = ADP + protein N-phospho-L-histidine.</text>
        <dbReference type="EC" id="2.7.13.3"/>
    </reaction>
</comment>
<dbReference type="InterPro" id="IPR013656">
    <property type="entry name" value="PAS_4"/>
</dbReference>
<evidence type="ECO:0000256" key="1">
    <source>
        <dbReference type="ARBA" id="ARBA00000085"/>
    </source>
</evidence>
<dbReference type="CDD" id="cd00082">
    <property type="entry name" value="HisKA"/>
    <property type="match status" value="1"/>
</dbReference>
<dbReference type="GO" id="GO:0000155">
    <property type="term" value="F:phosphorelay sensor kinase activity"/>
    <property type="evidence" value="ECO:0007669"/>
    <property type="project" value="InterPro"/>
</dbReference>
<dbReference type="SUPFAM" id="SSF55785">
    <property type="entry name" value="PYP-like sensor domain (PAS domain)"/>
    <property type="match status" value="1"/>
</dbReference>
<sequence length="430" mass="49322">MSMKYIVPLYIFASLCWITLTDLYISHLSLSQQTVTFIQTVKGWIFVALSAFFFHMALKNRQELKRMAESEQELSTLINAMPDFVCFKDGQGRWLKVNEFGRKLYQLEHVDYKGKTDRELAEYSPYFKEVFLYCERSDEEAWKAKTITRSEESFSVPSGEVKTFDVIKVPLFHENGKRKGLVAIGRDITQQKTAEALLLKREKLSVVGQLAAGIAHEIRNPLTSIKGFMQIMKKTKQVNDSYVLIILQELERIDQIVGELLVLSKPQMKSYRAFRLNEVLDYVTSLVAHQALLQNVTIEYSNRWVNPFIYGERNELIQVFINILKNALEAMPKGGTIRIEVAYMEQDRIKITISDTGKGIEQERLKRLGEPFYTLKEKGMGLGLTISTKIIHEHKGSLQIESEVGKGTNVHIILPLYKEAGKHEEGPSNQ</sequence>
<dbReference type="PRINTS" id="PR00344">
    <property type="entry name" value="BCTRLSENSOR"/>
</dbReference>
<feature type="domain" description="PAC" evidence="12">
    <location>
        <begin position="148"/>
        <end position="200"/>
    </location>
</feature>
<dbReference type="InterPro" id="IPR003661">
    <property type="entry name" value="HisK_dim/P_dom"/>
</dbReference>
<dbReference type="InterPro" id="IPR035965">
    <property type="entry name" value="PAS-like_dom_sf"/>
</dbReference>
<dbReference type="Gene3D" id="1.10.287.130">
    <property type="match status" value="1"/>
</dbReference>
<protein>
    <recommendedName>
        <fullName evidence="2">histidine kinase</fullName>
        <ecNumber evidence="2">2.7.13.3</ecNumber>
    </recommendedName>
</protein>
<dbReference type="AlphaFoldDB" id="A0A4R1QFI8"/>
<feature type="domain" description="Histidine kinase" evidence="11">
    <location>
        <begin position="213"/>
        <end position="418"/>
    </location>
</feature>
<evidence type="ECO:0000256" key="4">
    <source>
        <dbReference type="ARBA" id="ARBA00022679"/>
    </source>
</evidence>
<feature type="transmembrane region" description="Helical" evidence="10">
    <location>
        <begin position="37"/>
        <end position="58"/>
    </location>
</feature>
<keyword evidence="14" id="KW-1185">Reference proteome</keyword>
<keyword evidence="8" id="KW-0749">Sporulation</keyword>
<keyword evidence="6" id="KW-0418">Kinase</keyword>
<evidence type="ECO:0000313" key="13">
    <source>
        <dbReference type="EMBL" id="TCL49226.1"/>
    </source>
</evidence>
<dbReference type="Gene3D" id="3.30.450.20">
    <property type="entry name" value="PAS domain"/>
    <property type="match status" value="1"/>
</dbReference>
<evidence type="ECO:0000313" key="14">
    <source>
        <dbReference type="Proteomes" id="UP000295658"/>
    </source>
</evidence>
<dbReference type="Proteomes" id="UP000295658">
    <property type="component" value="Unassembled WGS sequence"/>
</dbReference>
<dbReference type="InterPro" id="IPR036890">
    <property type="entry name" value="HATPase_C_sf"/>
</dbReference>
<dbReference type="SMART" id="SM00388">
    <property type="entry name" value="HisKA"/>
    <property type="match status" value="1"/>
</dbReference>
<dbReference type="Pfam" id="PF00512">
    <property type="entry name" value="HisKA"/>
    <property type="match status" value="1"/>
</dbReference>
<reference evidence="13 14" key="1">
    <citation type="submission" date="2019-03" db="EMBL/GenBank/DDBJ databases">
        <title>Genomic Encyclopedia of Type Strains, Phase IV (KMG-IV): sequencing the most valuable type-strain genomes for metagenomic binning, comparative biology and taxonomic classification.</title>
        <authorList>
            <person name="Goeker M."/>
        </authorList>
    </citation>
    <scope>NUCLEOTIDE SEQUENCE [LARGE SCALE GENOMIC DNA]</scope>
    <source>
        <strain evidence="13 14">DSM 24979</strain>
    </source>
</reference>
<keyword evidence="10" id="KW-0472">Membrane</keyword>
<dbReference type="GO" id="GO:0005524">
    <property type="term" value="F:ATP binding"/>
    <property type="evidence" value="ECO:0007669"/>
    <property type="project" value="UniProtKB-KW"/>
</dbReference>
<dbReference type="InterPro" id="IPR000700">
    <property type="entry name" value="PAS-assoc_C"/>
</dbReference>